<feature type="compositionally biased region" description="Low complexity" evidence="1">
    <location>
        <begin position="305"/>
        <end position="328"/>
    </location>
</feature>
<reference evidence="3 4" key="1">
    <citation type="submission" date="2023-07" db="EMBL/GenBank/DDBJ databases">
        <title>Sorghum-associated microbial communities from plants grown in Nebraska, USA.</title>
        <authorList>
            <person name="Schachtman D."/>
        </authorList>
    </citation>
    <scope>NUCLEOTIDE SEQUENCE [LARGE SCALE GENOMIC DNA]</scope>
    <source>
        <strain evidence="3 4">BE313</strain>
    </source>
</reference>
<dbReference type="InterPro" id="IPR002931">
    <property type="entry name" value="Transglutaminase-like"/>
</dbReference>
<dbReference type="InterPro" id="IPR038765">
    <property type="entry name" value="Papain-like_cys_pep_sf"/>
</dbReference>
<feature type="domain" description="Transglutaminase-like" evidence="2">
    <location>
        <begin position="174"/>
        <end position="248"/>
    </location>
</feature>
<dbReference type="Gene3D" id="3.10.620.30">
    <property type="match status" value="1"/>
</dbReference>
<dbReference type="SUPFAM" id="SSF54001">
    <property type="entry name" value="Cysteine proteinases"/>
    <property type="match status" value="1"/>
</dbReference>
<accession>A0ABU2C5P8</accession>
<dbReference type="SMART" id="SM00460">
    <property type="entry name" value="TGc"/>
    <property type="match status" value="1"/>
</dbReference>
<evidence type="ECO:0000313" key="4">
    <source>
        <dbReference type="Proteomes" id="UP001180487"/>
    </source>
</evidence>
<organism evidence="3 4">
    <name type="scientific">Rhodoferax ferrireducens</name>
    <dbReference type="NCBI Taxonomy" id="192843"/>
    <lineage>
        <taxon>Bacteria</taxon>
        <taxon>Pseudomonadati</taxon>
        <taxon>Pseudomonadota</taxon>
        <taxon>Betaproteobacteria</taxon>
        <taxon>Burkholderiales</taxon>
        <taxon>Comamonadaceae</taxon>
        <taxon>Rhodoferax</taxon>
    </lineage>
</organism>
<protein>
    <submittedName>
        <fullName evidence="3">Transglutaminase-like putative cysteine protease</fullName>
    </submittedName>
</protein>
<gene>
    <name evidence="3" type="ORF">J2X19_001314</name>
</gene>
<dbReference type="PANTHER" id="PTHR33490:SF7">
    <property type="entry name" value="BLR2979 PROTEIN"/>
    <property type="match status" value="1"/>
</dbReference>
<dbReference type="Pfam" id="PF08379">
    <property type="entry name" value="Bact_transglu_N"/>
    <property type="match status" value="1"/>
</dbReference>
<keyword evidence="4" id="KW-1185">Reference proteome</keyword>
<dbReference type="PANTHER" id="PTHR33490">
    <property type="entry name" value="BLR5614 PROTEIN-RELATED"/>
    <property type="match status" value="1"/>
</dbReference>
<feature type="region of interest" description="Disordered" evidence="1">
    <location>
        <begin position="295"/>
        <end position="338"/>
    </location>
</feature>
<evidence type="ECO:0000256" key="1">
    <source>
        <dbReference type="SAM" id="MobiDB-lite"/>
    </source>
</evidence>
<dbReference type="InterPro" id="IPR013589">
    <property type="entry name" value="Bac_transglu_N"/>
</dbReference>
<dbReference type="EMBL" id="JAVDXT010000001">
    <property type="protein sequence ID" value="MDR7376656.1"/>
    <property type="molecule type" value="Genomic_DNA"/>
</dbReference>
<name>A0ABU2C5P8_9BURK</name>
<dbReference type="RefSeq" id="WP_310371744.1">
    <property type="nucleotide sequence ID" value="NZ_JAVDXT010000001.1"/>
</dbReference>
<comment type="caution">
    <text evidence="3">The sequence shown here is derived from an EMBL/GenBank/DDBJ whole genome shotgun (WGS) entry which is preliminary data.</text>
</comment>
<evidence type="ECO:0000259" key="2">
    <source>
        <dbReference type="SMART" id="SM00460"/>
    </source>
</evidence>
<sequence>MQLEITHETHYAYQPAVETAQHVAHLRPPSTAHQQLLSHTLKIGPTPSQLTQSLDVYGNLCSFFSLQAVHEHLSVVARSLVRTSEPIWAQSTLTWEQVRERFRYQAGAQFNAASEFVFASPYVPRHPDFVAYARPSFGPGVPLLAAAQNLMERIYTDFTYSSESTEVNTPAVEALALRKGVCQDFAHIMVACLRAMGLPARYVSGYLLTHPAPGQPRLIGSDASHAWASVYVPDQSGDLGWCDFDPTNNRTPGEDYVTLATGRDYSDVSPMRGVIHGGASHTLSVAVTVMPLEPAIAAPERPDDASQSQRSSGASPSQSQSQSQSQASNWSPPPMQWQ</sequence>
<dbReference type="Pfam" id="PF01841">
    <property type="entry name" value="Transglut_core"/>
    <property type="match status" value="1"/>
</dbReference>
<proteinExistence type="predicted"/>
<dbReference type="Proteomes" id="UP001180487">
    <property type="component" value="Unassembled WGS sequence"/>
</dbReference>
<evidence type="ECO:0000313" key="3">
    <source>
        <dbReference type="EMBL" id="MDR7376656.1"/>
    </source>
</evidence>